<keyword evidence="4" id="KW-1185">Reference proteome</keyword>
<evidence type="ECO:0000256" key="1">
    <source>
        <dbReference type="SAM" id="Coils"/>
    </source>
</evidence>
<keyword evidence="2" id="KW-0812">Transmembrane</keyword>
<accession>A8F887</accession>
<protein>
    <submittedName>
        <fullName evidence="3">Uncharacterized protein</fullName>
    </submittedName>
</protein>
<feature type="coiled-coil region" evidence="1">
    <location>
        <begin position="92"/>
        <end position="147"/>
    </location>
</feature>
<keyword evidence="2" id="KW-0472">Membrane</keyword>
<evidence type="ECO:0000256" key="2">
    <source>
        <dbReference type="SAM" id="Phobius"/>
    </source>
</evidence>
<dbReference type="KEGG" id="tle:Tlet_1817"/>
<keyword evidence="2" id="KW-1133">Transmembrane helix</keyword>
<dbReference type="eggNOG" id="COG1196">
    <property type="taxonomic scope" value="Bacteria"/>
</dbReference>
<dbReference type="Gene3D" id="1.10.220.30">
    <property type="match status" value="1"/>
</dbReference>
<gene>
    <name evidence="3" type="ordered locus">Tlet_1817</name>
</gene>
<dbReference type="STRING" id="416591.Tlet_1817"/>
<keyword evidence="1" id="KW-0175">Coiled coil</keyword>
<dbReference type="EMBL" id="CP000812">
    <property type="protein sequence ID" value="ABV34371.1"/>
    <property type="molecule type" value="Genomic_DNA"/>
</dbReference>
<feature type="coiled-coil region" evidence="1">
    <location>
        <begin position="206"/>
        <end position="243"/>
    </location>
</feature>
<evidence type="ECO:0000313" key="4">
    <source>
        <dbReference type="Proteomes" id="UP000002016"/>
    </source>
</evidence>
<dbReference type="RefSeq" id="WP_012003847.1">
    <property type="nucleotide sequence ID" value="NC_009828.1"/>
</dbReference>
<name>A8F887_PSELT</name>
<organism evidence="3 4">
    <name type="scientific">Pseudothermotoga lettingae (strain ATCC BAA-301 / DSM 14385 / NBRC 107922 / TMO)</name>
    <name type="common">Thermotoga lettingae</name>
    <dbReference type="NCBI Taxonomy" id="416591"/>
    <lineage>
        <taxon>Bacteria</taxon>
        <taxon>Thermotogati</taxon>
        <taxon>Thermotogota</taxon>
        <taxon>Thermotogae</taxon>
        <taxon>Thermotogales</taxon>
        <taxon>Thermotogaceae</taxon>
        <taxon>Pseudothermotoga</taxon>
    </lineage>
</organism>
<reference evidence="3 4" key="1">
    <citation type="submission" date="2007-08" db="EMBL/GenBank/DDBJ databases">
        <title>Complete sequence of Thermotoga lettingae TMO.</title>
        <authorList>
            <consortium name="US DOE Joint Genome Institute"/>
            <person name="Copeland A."/>
            <person name="Lucas S."/>
            <person name="Lapidus A."/>
            <person name="Barry K."/>
            <person name="Glavina del Rio T."/>
            <person name="Dalin E."/>
            <person name="Tice H."/>
            <person name="Pitluck S."/>
            <person name="Foster B."/>
            <person name="Bruce D."/>
            <person name="Schmutz J."/>
            <person name="Larimer F."/>
            <person name="Land M."/>
            <person name="Hauser L."/>
            <person name="Kyrpides N."/>
            <person name="Mikhailova N."/>
            <person name="Nelson K."/>
            <person name="Gogarten J.P."/>
            <person name="Noll K."/>
            <person name="Richardson P."/>
        </authorList>
    </citation>
    <scope>NUCLEOTIDE SEQUENCE [LARGE SCALE GENOMIC DNA]</scope>
    <source>
        <strain evidence="4">ATCC BAA-301 / DSM 14385 / NBRC 107922 / TMO</strain>
    </source>
</reference>
<reference evidence="3 4" key="2">
    <citation type="journal article" date="2009" name="Proc. Natl. Acad. Sci. U.S.A.">
        <title>On the chimeric nature, thermophilic origin, and phylogenetic placement of the Thermotogales.</title>
        <authorList>
            <person name="Zhaxybayeva O."/>
            <person name="Swithers K.S."/>
            <person name="Lapierre P."/>
            <person name="Fournier G.P."/>
            <person name="Bickhart D.M."/>
            <person name="DeBoy R.T."/>
            <person name="Nelson K.E."/>
            <person name="Nesbo C.L."/>
            <person name="Doolittle W.F."/>
            <person name="Gogarten J.P."/>
            <person name="Noll K.M."/>
        </authorList>
    </citation>
    <scope>NUCLEOTIDE SEQUENCE [LARGE SCALE GENOMIC DNA]</scope>
    <source>
        <strain evidence="4">ATCC BAA-301 / DSM 14385 / NBRC 107922 / TMO</strain>
    </source>
</reference>
<dbReference type="AlphaFoldDB" id="A8F887"/>
<dbReference type="Proteomes" id="UP000002016">
    <property type="component" value="Chromosome"/>
</dbReference>
<sequence length="317" mass="36014">MAEKQKKKGRLKAFLKIIIVALFVSLTILIYGYFVFEYSRIKGLSANPVEDWKSYISFLLSKIPYVDRYVKYEPLQILSPSEYFEEISRAASTRAQQILEEAKSAKSQAEEQLKLVEAERKIVLQMRKEWEEKMLQLEANTGKLQSTEDIKKITETISSADPTGIAPVLASNAYTVDSIAAALSNLSPDLRADVLTELGKINPEKAAQVMNKIASVEEIISSLNERERQIEEKQKQLVNELSLMIDAKIIKDLSFDFIKQFTDEQILQMIDSLSLDENSVMIILTSLESERSKEILKRLKDEKPGLFQKLVLKGVSL</sequence>
<evidence type="ECO:0000313" key="3">
    <source>
        <dbReference type="EMBL" id="ABV34371.1"/>
    </source>
</evidence>
<proteinExistence type="predicted"/>
<feature type="transmembrane region" description="Helical" evidence="2">
    <location>
        <begin position="13"/>
        <end position="36"/>
    </location>
</feature>
<dbReference type="HOGENOM" id="CLU_884946_0_0_0"/>